<dbReference type="EC" id="2.7.4.3" evidence="5 7"/>
<dbReference type="CDD" id="cd01428">
    <property type="entry name" value="ADK"/>
    <property type="match status" value="1"/>
</dbReference>
<dbReference type="PANTHER" id="PTHR23359">
    <property type="entry name" value="NUCLEOTIDE KINASE"/>
    <property type="match status" value="1"/>
</dbReference>
<reference evidence="9 10" key="1">
    <citation type="submission" date="2023-03" db="EMBL/GenBank/DDBJ databases">
        <authorList>
            <person name="Shen W."/>
            <person name="Cai J."/>
        </authorList>
    </citation>
    <scope>NUCLEOTIDE SEQUENCE [LARGE SCALE GENOMIC DNA]</scope>
    <source>
        <strain evidence="9 10">B516</strain>
    </source>
</reference>
<dbReference type="InterPro" id="IPR027417">
    <property type="entry name" value="P-loop_NTPase"/>
</dbReference>
<dbReference type="Proteomes" id="UP001253851">
    <property type="component" value="Unassembled WGS sequence"/>
</dbReference>
<feature type="binding site" evidence="5">
    <location>
        <position position="92"/>
    </location>
    <ligand>
        <name>AMP</name>
        <dbReference type="ChEBI" id="CHEBI:456215"/>
    </ligand>
</feature>
<keyword evidence="8" id="KW-0472">Membrane</keyword>
<protein>
    <recommendedName>
        <fullName evidence="5 7">Adenylate kinase</fullName>
        <shortName evidence="5">AK</shortName>
        <ecNumber evidence="5 7">2.7.4.3</ecNumber>
    </recommendedName>
    <alternativeName>
        <fullName evidence="5">ATP-AMP transphosphorylase</fullName>
    </alternativeName>
    <alternativeName>
        <fullName evidence="5">ATP:AMP phosphotransferase</fullName>
    </alternativeName>
    <alternativeName>
        <fullName evidence="5">Adenylate monophosphate kinase</fullName>
    </alternativeName>
</protein>
<comment type="pathway">
    <text evidence="5">Purine metabolism; AMP biosynthesis via salvage pathway; AMP from ADP: step 1/1.</text>
</comment>
<dbReference type="SUPFAM" id="SSF52540">
    <property type="entry name" value="P-loop containing nucleoside triphosphate hydrolases"/>
    <property type="match status" value="1"/>
</dbReference>
<feature type="binding site" evidence="5">
    <location>
        <begin position="85"/>
        <end position="88"/>
    </location>
    <ligand>
        <name>AMP</name>
        <dbReference type="ChEBI" id="CHEBI:456215"/>
    </ligand>
</feature>
<evidence type="ECO:0000256" key="4">
    <source>
        <dbReference type="ARBA" id="ARBA00022777"/>
    </source>
</evidence>
<dbReference type="GO" id="GO:0005737">
    <property type="term" value="C:cytoplasm"/>
    <property type="evidence" value="ECO:0007669"/>
    <property type="project" value="UniProtKB-SubCell"/>
</dbReference>
<dbReference type="RefSeq" id="WP_225620708.1">
    <property type="nucleotide sequence ID" value="NZ_CP188126.1"/>
</dbReference>
<evidence type="ECO:0000313" key="9">
    <source>
        <dbReference type="EMBL" id="MDT2984118.1"/>
    </source>
</evidence>
<comment type="function">
    <text evidence="5">Catalyzes the reversible transfer of the terminal phosphate group between ATP and AMP. Plays an important role in cellular energy homeostasis and in adenine nucleotide metabolism.</text>
</comment>
<dbReference type="GO" id="GO:0044209">
    <property type="term" value="P:AMP salvage"/>
    <property type="evidence" value="ECO:0007669"/>
    <property type="project" value="UniProtKB-UniRule"/>
</dbReference>
<feature type="binding site" evidence="5">
    <location>
        <position position="31"/>
    </location>
    <ligand>
        <name>AMP</name>
        <dbReference type="ChEBI" id="CHEBI:456215"/>
    </ligand>
</feature>
<feature type="binding site" evidence="5">
    <location>
        <position position="127"/>
    </location>
    <ligand>
        <name>ATP</name>
        <dbReference type="ChEBI" id="CHEBI:30616"/>
    </ligand>
</feature>
<feature type="binding site" evidence="5">
    <location>
        <position position="185"/>
    </location>
    <ligand>
        <name>ATP</name>
        <dbReference type="ChEBI" id="CHEBI:30616"/>
    </ligand>
</feature>
<comment type="caution">
    <text evidence="9">The sequence shown here is derived from an EMBL/GenBank/DDBJ whole genome shotgun (WGS) entry which is preliminary data.</text>
</comment>
<feature type="binding site" evidence="5">
    <location>
        <position position="36"/>
    </location>
    <ligand>
        <name>AMP</name>
        <dbReference type="ChEBI" id="CHEBI:456215"/>
    </ligand>
</feature>
<name>A0ABD5FPR6_ENTCA</name>
<accession>A0ABD5FPR6</accession>
<feature type="transmembrane region" description="Helical" evidence="8">
    <location>
        <begin position="171"/>
        <end position="194"/>
    </location>
</feature>
<dbReference type="GO" id="GO:0004017">
    <property type="term" value="F:AMP kinase activity"/>
    <property type="evidence" value="ECO:0007669"/>
    <property type="project" value="UniProtKB-UniRule"/>
</dbReference>
<dbReference type="GO" id="GO:0005524">
    <property type="term" value="F:ATP binding"/>
    <property type="evidence" value="ECO:0007669"/>
    <property type="project" value="UniProtKB-UniRule"/>
</dbReference>
<dbReference type="InterPro" id="IPR006259">
    <property type="entry name" value="Adenyl_kin_sub"/>
</dbReference>
<dbReference type="PRINTS" id="PR00094">
    <property type="entry name" value="ADENYLTKNASE"/>
</dbReference>
<feature type="binding site" evidence="5">
    <location>
        <begin position="57"/>
        <end position="59"/>
    </location>
    <ligand>
        <name>AMP</name>
        <dbReference type="ChEBI" id="CHEBI:456215"/>
    </ligand>
</feature>
<feature type="binding site" evidence="5">
    <location>
        <position position="160"/>
    </location>
    <ligand>
        <name>AMP</name>
        <dbReference type="ChEBI" id="CHEBI:456215"/>
    </ligand>
</feature>
<comment type="caution">
    <text evidence="5">Lacks conserved residue(s) required for the propagation of feature annotation.</text>
</comment>
<keyword evidence="2 5" id="KW-0545">Nucleotide biosynthesis</keyword>
<feature type="binding site" evidence="5">
    <location>
        <begin position="10"/>
        <end position="15"/>
    </location>
    <ligand>
        <name>ATP</name>
        <dbReference type="ChEBI" id="CHEBI:30616"/>
    </ligand>
</feature>
<feature type="binding site" evidence="5">
    <location>
        <position position="149"/>
    </location>
    <ligand>
        <name>AMP</name>
        <dbReference type="ChEBI" id="CHEBI:456215"/>
    </ligand>
</feature>
<keyword evidence="8" id="KW-1133">Transmembrane helix</keyword>
<evidence type="ECO:0000256" key="1">
    <source>
        <dbReference type="ARBA" id="ARBA00022679"/>
    </source>
</evidence>
<evidence type="ECO:0000256" key="3">
    <source>
        <dbReference type="ARBA" id="ARBA00022741"/>
    </source>
</evidence>
<dbReference type="InterPro" id="IPR033690">
    <property type="entry name" value="Adenylat_kinase_CS"/>
</dbReference>
<evidence type="ECO:0000313" key="10">
    <source>
        <dbReference type="Proteomes" id="UP001253851"/>
    </source>
</evidence>
<organism evidence="9 10">
    <name type="scientific">Enterococcus casseliflavus</name>
    <name type="common">Enterococcus flavescens</name>
    <dbReference type="NCBI Taxonomy" id="37734"/>
    <lineage>
        <taxon>Bacteria</taxon>
        <taxon>Bacillati</taxon>
        <taxon>Bacillota</taxon>
        <taxon>Bacilli</taxon>
        <taxon>Lactobacillales</taxon>
        <taxon>Enterococcaceae</taxon>
        <taxon>Enterococcus</taxon>
    </lineage>
</organism>
<keyword evidence="8" id="KW-0812">Transmembrane</keyword>
<comment type="subcellular location">
    <subcellularLocation>
        <location evidence="5 7">Cytoplasm</location>
    </subcellularLocation>
</comment>
<gene>
    <name evidence="5" type="primary">adk</name>
    <name evidence="9" type="ORF">P7I34_15715</name>
</gene>
<keyword evidence="3 5" id="KW-0547">Nucleotide-binding</keyword>
<keyword evidence="5 7" id="KW-0067">ATP-binding</keyword>
<evidence type="ECO:0000256" key="2">
    <source>
        <dbReference type="ARBA" id="ARBA00022727"/>
    </source>
</evidence>
<dbReference type="EMBL" id="JARQDZ010000013">
    <property type="protein sequence ID" value="MDT2984118.1"/>
    <property type="molecule type" value="Genomic_DNA"/>
</dbReference>
<keyword evidence="4 5" id="KW-0418">Kinase</keyword>
<comment type="similarity">
    <text evidence="5 6">Belongs to the adenylate kinase family.</text>
</comment>
<dbReference type="HAMAP" id="MF_00235">
    <property type="entry name" value="Adenylate_kinase_Adk"/>
    <property type="match status" value="1"/>
</dbReference>
<dbReference type="PROSITE" id="PS00113">
    <property type="entry name" value="ADENYLATE_KINASE"/>
    <property type="match status" value="1"/>
</dbReference>
<comment type="catalytic activity">
    <reaction evidence="5 7">
        <text>AMP + ATP = 2 ADP</text>
        <dbReference type="Rhea" id="RHEA:12973"/>
        <dbReference type="ChEBI" id="CHEBI:30616"/>
        <dbReference type="ChEBI" id="CHEBI:456215"/>
        <dbReference type="ChEBI" id="CHEBI:456216"/>
        <dbReference type="EC" id="2.7.4.3"/>
    </reaction>
</comment>
<evidence type="ECO:0000256" key="6">
    <source>
        <dbReference type="RuleBase" id="RU003330"/>
    </source>
</evidence>
<evidence type="ECO:0000256" key="5">
    <source>
        <dbReference type="HAMAP-Rule" id="MF_00235"/>
    </source>
</evidence>
<evidence type="ECO:0000256" key="7">
    <source>
        <dbReference type="RuleBase" id="RU003331"/>
    </source>
</evidence>
<evidence type="ECO:0000256" key="8">
    <source>
        <dbReference type="SAM" id="Phobius"/>
    </source>
</evidence>
<comment type="subunit">
    <text evidence="5 7">Monomer.</text>
</comment>
<sequence>MRLVLLGLPGAGKGTQAKRIAEEYHLTAISTGEMLREATKEKDTFGLRVQEYMNKGELVPDEWINSLVKSRLQAKDVENGFVLDGYPRTLQQAKMLEAYLQSQNQNLGAVFFLDVSQDTLIHRLAQRGNLRSKEKQGNSQIESKREKIRLDDKPEVIENRGSVASFELYVFWYNGWLFFKCYLAGCFFLLPLIIDEIHFFIEKNILLKRYIV</sequence>
<keyword evidence="5" id="KW-0963">Cytoplasm</keyword>
<keyword evidence="1 5" id="KW-0808">Transferase</keyword>
<dbReference type="Gene3D" id="3.40.50.300">
    <property type="entry name" value="P-loop containing nucleotide triphosphate hydrolases"/>
    <property type="match status" value="1"/>
</dbReference>
<feature type="region of interest" description="NMP" evidence="5">
    <location>
        <begin position="30"/>
        <end position="59"/>
    </location>
</feature>
<proteinExistence type="inferred from homology"/>
<dbReference type="Pfam" id="PF00406">
    <property type="entry name" value="ADK"/>
    <property type="match status" value="1"/>
</dbReference>
<dbReference type="InterPro" id="IPR000850">
    <property type="entry name" value="Adenylat/UMP-CMP_kin"/>
</dbReference>
<dbReference type="NCBIfam" id="TIGR01351">
    <property type="entry name" value="adk"/>
    <property type="match status" value="1"/>
</dbReference>
<dbReference type="AlphaFoldDB" id="A0ABD5FPR6"/>
<comment type="domain">
    <text evidence="5">Consists of three domains, a large central CORE domain and two small peripheral domains, NMPbind and LID, which undergo movements during catalysis. The LID domain closes over the site of phosphoryl transfer upon ATP binding. Assembling and dissambling the active center during each catalytic cycle provides an effective means to prevent ATP hydrolysis.</text>
</comment>